<name>A0ABT3FXZ6_9BACT</name>
<feature type="signal peptide" evidence="1">
    <location>
        <begin position="1"/>
        <end position="22"/>
    </location>
</feature>
<evidence type="ECO:0000256" key="1">
    <source>
        <dbReference type="SAM" id="SignalP"/>
    </source>
</evidence>
<evidence type="ECO:0000313" key="2">
    <source>
        <dbReference type="EMBL" id="MCW1912438.1"/>
    </source>
</evidence>
<dbReference type="Proteomes" id="UP001165653">
    <property type="component" value="Unassembled WGS sequence"/>
</dbReference>
<sequence length="385" mass="41051">MKALLLSLAFVVASISSLFAQATFQLDKASYAPGETIVSSWTGSTNTKDWIGIYPRGIVPDGNPVSTSWGYVTGASGSRNFTTPTPIGVGEWTAWFLANDGYGVMPGSAPVDFAVVNPNPQITGFTSSTNFAGGAPVTLSWTITNPGLVTSLTIEDGTNPPVDVLGQSSLAVNPAVNTTYVLKVNGGVSTADRLVMVAGANSPAFSLNRLEYEVGQQVQVSWSGATANPDSWIGIYKATATPRAQVSDQWNYLNGTRTAGGSVPEGSMQFNLPAGLYYAVLFTDEGYVVEQGPISFSVVQERKVRVSSLVRTATTMTIEWHSRADCEYDVYATDTLAGDPAPVWELLELGLPTTGNGTMSYTETLPQPTPARRFYKVYEFSLLPD</sequence>
<organism evidence="2 3">
    <name type="scientific">Luteolibacter rhizosphaerae</name>
    <dbReference type="NCBI Taxonomy" id="2989719"/>
    <lineage>
        <taxon>Bacteria</taxon>
        <taxon>Pseudomonadati</taxon>
        <taxon>Verrucomicrobiota</taxon>
        <taxon>Verrucomicrobiia</taxon>
        <taxon>Verrucomicrobiales</taxon>
        <taxon>Verrucomicrobiaceae</taxon>
        <taxon>Luteolibacter</taxon>
    </lineage>
</organism>
<dbReference type="RefSeq" id="WP_264510827.1">
    <property type="nucleotide sequence ID" value="NZ_JAPDDR010000001.1"/>
</dbReference>
<keyword evidence="3" id="KW-1185">Reference proteome</keyword>
<accession>A0ABT3FXZ6</accession>
<reference evidence="2" key="1">
    <citation type="submission" date="2022-10" db="EMBL/GenBank/DDBJ databases">
        <title>Luteolibacter sp. GHJ8, whole genome shotgun sequencing project.</title>
        <authorList>
            <person name="Zhao G."/>
            <person name="Shen L."/>
        </authorList>
    </citation>
    <scope>NUCLEOTIDE SEQUENCE</scope>
    <source>
        <strain evidence="2">GHJ8</strain>
    </source>
</reference>
<proteinExistence type="predicted"/>
<evidence type="ECO:0000313" key="3">
    <source>
        <dbReference type="Proteomes" id="UP001165653"/>
    </source>
</evidence>
<feature type="chain" id="PRO_5046114203" evidence="1">
    <location>
        <begin position="23"/>
        <end position="385"/>
    </location>
</feature>
<keyword evidence="1" id="KW-0732">Signal</keyword>
<protein>
    <submittedName>
        <fullName evidence="2">Uncharacterized protein</fullName>
    </submittedName>
</protein>
<gene>
    <name evidence="2" type="ORF">OJ996_02565</name>
</gene>
<dbReference type="EMBL" id="JAPDDR010000001">
    <property type="protein sequence ID" value="MCW1912438.1"/>
    <property type="molecule type" value="Genomic_DNA"/>
</dbReference>
<comment type="caution">
    <text evidence="2">The sequence shown here is derived from an EMBL/GenBank/DDBJ whole genome shotgun (WGS) entry which is preliminary data.</text>
</comment>